<evidence type="ECO:0000313" key="5">
    <source>
        <dbReference type="EMBL" id="MFB9328704.1"/>
    </source>
</evidence>
<dbReference type="EMBL" id="JBHMDO010000034">
    <property type="protein sequence ID" value="MFB9328704.1"/>
    <property type="molecule type" value="Genomic_DNA"/>
</dbReference>
<evidence type="ECO:0000313" key="6">
    <source>
        <dbReference type="Proteomes" id="UP001589747"/>
    </source>
</evidence>
<dbReference type="InterPro" id="IPR041916">
    <property type="entry name" value="Anti_sigma_zinc_sf"/>
</dbReference>
<dbReference type="Proteomes" id="UP001589747">
    <property type="component" value="Unassembled WGS sequence"/>
</dbReference>
<keyword evidence="3" id="KW-1133">Transmembrane helix</keyword>
<dbReference type="Pfam" id="PF13490">
    <property type="entry name" value="zf-HC2"/>
    <property type="match status" value="1"/>
</dbReference>
<dbReference type="InterPro" id="IPR027383">
    <property type="entry name" value="Znf_put"/>
</dbReference>
<evidence type="ECO:0000259" key="4">
    <source>
        <dbReference type="Pfam" id="PF13490"/>
    </source>
</evidence>
<accession>A0ABV5KU03</accession>
<evidence type="ECO:0000256" key="3">
    <source>
        <dbReference type="SAM" id="Phobius"/>
    </source>
</evidence>
<evidence type="ECO:0000256" key="1">
    <source>
        <dbReference type="ARBA" id="ARBA00024353"/>
    </source>
</evidence>
<comment type="caution">
    <text evidence="5">The sequence shown here is derived from an EMBL/GenBank/DDBJ whole genome shotgun (WGS) entry which is preliminary data.</text>
</comment>
<keyword evidence="6" id="KW-1185">Reference proteome</keyword>
<reference evidence="5 6" key="1">
    <citation type="submission" date="2024-09" db="EMBL/GenBank/DDBJ databases">
        <authorList>
            <person name="Sun Q."/>
            <person name="Mori K."/>
        </authorList>
    </citation>
    <scope>NUCLEOTIDE SEQUENCE [LARGE SCALE GENOMIC DNA]</scope>
    <source>
        <strain evidence="5 6">TISTR 2452</strain>
    </source>
</reference>
<organism evidence="5 6">
    <name type="scientific">Paenibacillus aurantiacus</name>
    <dbReference type="NCBI Taxonomy" id="1936118"/>
    <lineage>
        <taxon>Bacteria</taxon>
        <taxon>Bacillati</taxon>
        <taxon>Bacillota</taxon>
        <taxon>Bacilli</taxon>
        <taxon>Bacillales</taxon>
        <taxon>Paenibacillaceae</taxon>
        <taxon>Paenibacillus</taxon>
    </lineage>
</organism>
<evidence type="ECO:0000256" key="2">
    <source>
        <dbReference type="ARBA" id="ARBA00024438"/>
    </source>
</evidence>
<protein>
    <recommendedName>
        <fullName evidence="2">Anti-sigma-W factor RsiW</fullName>
    </recommendedName>
</protein>
<dbReference type="RefSeq" id="WP_377498261.1">
    <property type="nucleotide sequence ID" value="NZ_JBHMDO010000034.1"/>
</dbReference>
<keyword evidence="3" id="KW-0812">Transmembrane</keyword>
<feature type="transmembrane region" description="Helical" evidence="3">
    <location>
        <begin position="81"/>
        <end position="108"/>
    </location>
</feature>
<name>A0ABV5KU03_9BACL</name>
<sequence>MNHPEDQLSAYLDNELNEEDRHAVEAHLEHCESCQALLDEWLAMQGQVQEVFQFKQAPITFEADVMQTIERNQQLTVGKRWLAIPLVAILLIGAFGITAGAMFVKFVHGFMRLFMAILYMVTHFLSDVPFVSLTVIVSSLLVLSASIYTLRRALQPTSMERG</sequence>
<dbReference type="Gene3D" id="1.10.10.1320">
    <property type="entry name" value="Anti-sigma factor, zinc-finger domain"/>
    <property type="match status" value="1"/>
</dbReference>
<gene>
    <name evidence="5" type="ORF">ACFFSY_22445</name>
</gene>
<keyword evidence="3" id="KW-0472">Membrane</keyword>
<proteinExistence type="inferred from homology"/>
<comment type="similarity">
    <text evidence="1">Belongs to the zinc-associated anti-sigma factor (ZAS) superfamily. Anti-sigma-W factor family.</text>
</comment>
<feature type="transmembrane region" description="Helical" evidence="3">
    <location>
        <begin position="128"/>
        <end position="150"/>
    </location>
</feature>
<feature type="domain" description="Putative zinc-finger" evidence="4">
    <location>
        <begin position="6"/>
        <end position="35"/>
    </location>
</feature>